<dbReference type="PROSITE" id="PS50928">
    <property type="entry name" value="ABC_TM1"/>
    <property type="match status" value="1"/>
</dbReference>
<keyword evidence="3 5" id="KW-1133">Transmembrane helix</keyword>
<feature type="transmembrane region" description="Helical" evidence="5">
    <location>
        <begin position="232"/>
        <end position="252"/>
    </location>
</feature>
<dbReference type="SUPFAM" id="SSF161098">
    <property type="entry name" value="MetI-like"/>
    <property type="match status" value="1"/>
</dbReference>
<dbReference type="CDD" id="cd06261">
    <property type="entry name" value="TM_PBP2"/>
    <property type="match status" value="1"/>
</dbReference>
<evidence type="ECO:0000256" key="4">
    <source>
        <dbReference type="ARBA" id="ARBA00023136"/>
    </source>
</evidence>
<feature type="transmembrane region" description="Helical" evidence="5">
    <location>
        <begin position="39"/>
        <end position="61"/>
    </location>
</feature>
<evidence type="ECO:0000313" key="7">
    <source>
        <dbReference type="EMBL" id="GAG04397.1"/>
    </source>
</evidence>
<feature type="transmembrane region" description="Helical" evidence="5">
    <location>
        <begin position="167"/>
        <end position="189"/>
    </location>
</feature>
<gene>
    <name evidence="7" type="ORF">S01H1_44060</name>
</gene>
<dbReference type="InterPro" id="IPR035906">
    <property type="entry name" value="MetI-like_sf"/>
</dbReference>
<sequence>MSFTKVSLVGGLKITWAGLYNWVQLANDARFWNSLRNTIFIAGVVVSLEYGLGLILALFLNREGLKGRGFFRVAFLIPMMLTPIGIGFMWRMLFDPGGGPVNDILIKLGFPFIGWLSNAKIAIYTIIVSDIWHWTPFMFILLLASLQGIPSELMEAAKVDGASRWQTFRFIIFPLLMPVSVALILLRSIEAFKIMDKVYIITGGGPGTSTETTTLYTYITGLKRFELGYGSTMAYTFFLFILGIAIAFLFIAKKSLQKGIA</sequence>
<dbReference type="Pfam" id="PF00528">
    <property type="entry name" value="BPD_transp_1"/>
    <property type="match status" value="1"/>
</dbReference>
<dbReference type="GO" id="GO:0016020">
    <property type="term" value="C:membrane"/>
    <property type="evidence" value="ECO:0007669"/>
    <property type="project" value="UniProtKB-SubCell"/>
</dbReference>
<dbReference type="InterPro" id="IPR052730">
    <property type="entry name" value="Sugar_ABC_transporter"/>
</dbReference>
<comment type="caution">
    <text evidence="7">The sequence shown here is derived from an EMBL/GenBank/DDBJ whole genome shotgun (WGS) entry which is preliminary data.</text>
</comment>
<organism evidence="7">
    <name type="scientific">marine sediment metagenome</name>
    <dbReference type="NCBI Taxonomy" id="412755"/>
    <lineage>
        <taxon>unclassified sequences</taxon>
        <taxon>metagenomes</taxon>
        <taxon>ecological metagenomes</taxon>
    </lineage>
</organism>
<feature type="transmembrane region" description="Helical" evidence="5">
    <location>
        <begin position="73"/>
        <end position="93"/>
    </location>
</feature>
<protein>
    <recommendedName>
        <fullName evidence="6">ABC transmembrane type-1 domain-containing protein</fullName>
    </recommendedName>
</protein>
<evidence type="ECO:0000256" key="3">
    <source>
        <dbReference type="ARBA" id="ARBA00022989"/>
    </source>
</evidence>
<comment type="subcellular location">
    <subcellularLocation>
        <location evidence="1">Membrane</location>
        <topology evidence="1">Multi-pass membrane protein</topology>
    </subcellularLocation>
</comment>
<reference evidence="7" key="1">
    <citation type="journal article" date="2014" name="Front. Microbiol.">
        <title>High frequency of phylogenetically diverse reductive dehalogenase-homologous genes in deep subseafloor sedimentary metagenomes.</title>
        <authorList>
            <person name="Kawai M."/>
            <person name="Futagami T."/>
            <person name="Toyoda A."/>
            <person name="Takaki Y."/>
            <person name="Nishi S."/>
            <person name="Hori S."/>
            <person name="Arai W."/>
            <person name="Tsubouchi T."/>
            <person name="Morono Y."/>
            <person name="Uchiyama I."/>
            <person name="Ito T."/>
            <person name="Fujiyama A."/>
            <person name="Inagaki F."/>
            <person name="Takami H."/>
        </authorList>
    </citation>
    <scope>NUCLEOTIDE SEQUENCE</scope>
    <source>
        <strain evidence="7">Expedition CK06-06</strain>
    </source>
</reference>
<keyword evidence="2 5" id="KW-0812">Transmembrane</keyword>
<dbReference type="PANTHER" id="PTHR43759:SF1">
    <property type="entry name" value="GLUCOSE IMPORT SYSTEM PERMEASE PROTEIN GLCT"/>
    <property type="match status" value="1"/>
</dbReference>
<keyword evidence="4 5" id="KW-0472">Membrane</keyword>
<feature type="domain" description="ABC transmembrane type-1" evidence="6">
    <location>
        <begin position="35"/>
        <end position="250"/>
    </location>
</feature>
<dbReference type="InterPro" id="IPR000515">
    <property type="entry name" value="MetI-like"/>
</dbReference>
<accession>X0UYY4</accession>
<feature type="transmembrane region" description="Helical" evidence="5">
    <location>
        <begin position="121"/>
        <end position="146"/>
    </location>
</feature>
<name>X0UYY4_9ZZZZ</name>
<dbReference type="PANTHER" id="PTHR43759">
    <property type="entry name" value="TREHALOSE TRANSPORT SYSTEM PERMEASE PROTEIN SUGA"/>
    <property type="match status" value="1"/>
</dbReference>
<dbReference type="Gene3D" id="1.10.3720.10">
    <property type="entry name" value="MetI-like"/>
    <property type="match status" value="1"/>
</dbReference>
<proteinExistence type="predicted"/>
<evidence type="ECO:0000259" key="6">
    <source>
        <dbReference type="PROSITE" id="PS50928"/>
    </source>
</evidence>
<dbReference type="EMBL" id="BARS01028090">
    <property type="protein sequence ID" value="GAG04397.1"/>
    <property type="molecule type" value="Genomic_DNA"/>
</dbReference>
<evidence type="ECO:0000256" key="2">
    <source>
        <dbReference type="ARBA" id="ARBA00022692"/>
    </source>
</evidence>
<evidence type="ECO:0000256" key="5">
    <source>
        <dbReference type="SAM" id="Phobius"/>
    </source>
</evidence>
<evidence type="ECO:0000256" key="1">
    <source>
        <dbReference type="ARBA" id="ARBA00004141"/>
    </source>
</evidence>
<dbReference type="GO" id="GO:0055085">
    <property type="term" value="P:transmembrane transport"/>
    <property type="evidence" value="ECO:0007669"/>
    <property type="project" value="InterPro"/>
</dbReference>
<dbReference type="AlphaFoldDB" id="X0UYY4"/>